<sequence length="254" mass="27277">MIRRLLQPSSELLDDPSPGTIAKTAGLAALALAVYGFTTGFWRSPVMGCYVAIKMPLLVACTLGCNGMLNGLLGILLGGVGFKESMLALLSAFASAALILGSLAPVTFMLALDAPPPDSPYASSAHAGYLLFHVALIAIAGIAGTLSLFKILLQRCPSRRVAMTTMFAWLAGNGFLGAQFSWILRPFFGTPTLEVAFLRPDPMHGSFYEAVWRSLDRVTRGAALPFSLASILTLLLLVPYFYRLSQQRPRPIRP</sequence>
<evidence type="ECO:0000256" key="1">
    <source>
        <dbReference type="SAM" id="Phobius"/>
    </source>
</evidence>
<feature type="transmembrane region" description="Helical" evidence="1">
    <location>
        <begin position="87"/>
        <end position="110"/>
    </location>
</feature>
<evidence type="ECO:0000313" key="3">
    <source>
        <dbReference type="Proteomes" id="UP001165653"/>
    </source>
</evidence>
<name>A0ABT3G659_9BACT</name>
<comment type="caution">
    <text evidence="2">The sequence shown here is derived from an EMBL/GenBank/DDBJ whole genome shotgun (WGS) entry which is preliminary data.</text>
</comment>
<gene>
    <name evidence="2" type="ORF">OJ996_17070</name>
</gene>
<dbReference type="EMBL" id="JAPDDR010000008">
    <property type="protein sequence ID" value="MCW1915300.1"/>
    <property type="molecule type" value="Genomic_DNA"/>
</dbReference>
<reference evidence="2" key="1">
    <citation type="submission" date="2022-10" db="EMBL/GenBank/DDBJ databases">
        <title>Luteolibacter sp. GHJ8, whole genome shotgun sequencing project.</title>
        <authorList>
            <person name="Zhao G."/>
            <person name="Shen L."/>
        </authorList>
    </citation>
    <scope>NUCLEOTIDE SEQUENCE</scope>
    <source>
        <strain evidence="2">GHJ8</strain>
    </source>
</reference>
<protein>
    <submittedName>
        <fullName evidence="2">Uncharacterized protein</fullName>
    </submittedName>
</protein>
<feature type="transmembrane region" description="Helical" evidence="1">
    <location>
        <begin position="130"/>
        <end position="149"/>
    </location>
</feature>
<keyword evidence="1" id="KW-0472">Membrane</keyword>
<keyword evidence="3" id="KW-1185">Reference proteome</keyword>
<accession>A0ABT3G659</accession>
<feature type="transmembrane region" description="Helical" evidence="1">
    <location>
        <begin position="20"/>
        <end position="37"/>
    </location>
</feature>
<feature type="transmembrane region" description="Helical" evidence="1">
    <location>
        <begin position="57"/>
        <end position="80"/>
    </location>
</feature>
<evidence type="ECO:0000313" key="2">
    <source>
        <dbReference type="EMBL" id="MCW1915300.1"/>
    </source>
</evidence>
<feature type="transmembrane region" description="Helical" evidence="1">
    <location>
        <begin position="161"/>
        <end position="184"/>
    </location>
</feature>
<keyword evidence="1" id="KW-0812">Transmembrane</keyword>
<proteinExistence type="predicted"/>
<feature type="transmembrane region" description="Helical" evidence="1">
    <location>
        <begin position="222"/>
        <end position="242"/>
    </location>
</feature>
<dbReference type="Proteomes" id="UP001165653">
    <property type="component" value="Unassembled WGS sequence"/>
</dbReference>
<dbReference type="RefSeq" id="WP_264514843.1">
    <property type="nucleotide sequence ID" value="NZ_JAPDDR010000008.1"/>
</dbReference>
<keyword evidence="1" id="KW-1133">Transmembrane helix</keyword>
<organism evidence="2 3">
    <name type="scientific">Luteolibacter rhizosphaerae</name>
    <dbReference type="NCBI Taxonomy" id="2989719"/>
    <lineage>
        <taxon>Bacteria</taxon>
        <taxon>Pseudomonadati</taxon>
        <taxon>Verrucomicrobiota</taxon>
        <taxon>Verrucomicrobiia</taxon>
        <taxon>Verrucomicrobiales</taxon>
        <taxon>Verrucomicrobiaceae</taxon>
        <taxon>Luteolibacter</taxon>
    </lineage>
</organism>